<evidence type="ECO:0000256" key="2">
    <source>
        <dbReference type="PROSITE-ProRule" id="PRU00176"/>
    </source>
</evidence>
<evidence type="ECO:0000259" key="4">
    <source>
        <dbReference type="PROSITE" id="PS50102"/>
    </source>
</evidence>
<evidence type="ECO:0000256" key="1">
    <source>
        <dbReference type="ARBA" id="ARBA00022884"/>
    </source>
</evidence>
<proteinExistence type="predicted"/>
<gene>
    <name evidence="6" type="ORF">HPP92_020517</name>
    <name evidence="5" type="ORF">HPP92_020907</name>
</gene>
<feature type="region of interest" description="Disordered" evidence="3">
    <location>
        <begin position="1"/>
        <end position="123"/>
    </location>
</feature>
<feature type="compositionally biased region" description="Polar residues" evidence="3">
    <location>
        <begin position="1"/>
        <end position="11"/>
    </location>
</feature>
<feature type="domain" description="RRM" evidence="4">
    <location>
        <begin position="177"/>
        <end position="271"/>
    </location>
</feature>
<dbReference type="InterPro" id="IPR000504">
    <property type="entry name" value="RRM_dom"/>
</dbReference>
<protein>
    <recommendedName>
        <fullName evidence="4">RRM domain-containing protein</fullName>
    </recommendedName>
</protein>
<dbReference type="Proteomes" id="UP000639772">
    <property type="component" value="Chromosome 11"/>
</dbReference>
<dbReference type="AlphaFoldDB" id="A0A835PUM2"/>
<feature type="compositionally biased region" description="Polar residues" evidence="3">
    <location>
        <begin position="408"/>
        <end position="422"/>
    </location>
</feature>
<dbReference type="OrthoDB" id="442677at2759"/>
<accession>A0A835PUM2</accession>
<evidence type="ECO:0000313" key="8">
    <source>
        <dbReference type="Proteomes" id="UP000639772"/>
    </source>
</evidence>
<keyword evidence="7" id="KW-1185">Reference proteome</keyword>
<comment type="caution">
    <text evidence="5">The sequence shown here is derived from an EMBL/GenBank/DDBJ whole genome shotgun (WGS) entry which is preliminary data.</text>
</comment>
<evidence type="ECO:0000256" key="3">
    <source>
        <dbReference type="SAM" id="MobiDB-lite"/>
    </source>
</evidence>
<dbReference type="InterPro" id="IPR050886">
    <property type="entry name" value="RNA-binding_reg"/>
</dbReference>
<dbReference type="GO" id="GO:0003723">
    <property type="term" value="F:RNA binding"/>
    <property type="evidence" value="ECO:0007669"/>
    <property type="project" value="UniProtKB-UniRule"/>
</dbReference>
<dbReference type="PANTHER" id="PTHR48024:SF55">
    <property type="entry name" value="RRM DOMAIN-CONTAINING PROTEIN"/>
    <property type="match status" value="1"/>
</dbReference>
<feature type="compositionally biased region" description="Basic and acidic residues" evidence="3">
    <location>
        <begin position="105"/>
        <end position="116"/>
    </location>
</feature>
<feature type="compositionally biased region" description="Basic residues" evidence="3">
    <location>
        <begin position="463"/>
        <end position="473"/>
    </location>
</feature>
<dbReference type="SUPFAM" id="SSF54928">
    <property type="entry name" value="RNA-binding domain, RBD"/>
    <property type="match status" value="2"/>
</dbReference>
<name>A0A835PUM2_VANPL</name>
<dbReference type="EMBL" id="JADCNM010000011">
    <property type="protein sequence ID" value="KAG0462041.1"/>
    <property type="molecule type" value="Genomic_DNA"/>
</dbReference>
<evidence type="ECO:0000313" key="6">
    <source>
        <dbReference type="EMBL" id="KAG0462041.1"/>
    </source>
</evidence>
<evidence type="ECO:0000313" key="7">
    <source>
        <dbReference type="Proteomes" id="UP000636800"/>
    </source>
</evidence>
<organism evidence="5 7">
    <name type="scientific">Vanilla planifolia</name>
    <name type="common">Vanilla</name>
    <dbReference type="NCBI Taxonomy" id="51239"/>
    <lineage>
        <taxon>Eukaryota</taxon>
        <taxon>Viridiplantae</taxon>
        <taxon>Streptophyta</taxon>
        <taxon>Embryophyta</taxon>
        <taxon>Tracheophyta</taxon>
        <taxon>Spermatophyta</taxon>
        <taxon>Magnoliopsida</taxon>
        <taxon>Liliopsida</taxon>
        <taxon>Asparagales</taxon>
        <taxon>Orchidaceae</taxon>
        <taxon>Vanilloideae</taxon>
        <taxon>Vanilleae</taxon>
        <taxon>Vanilla</taxon>
    </lineage>
</organism>
<dbReference type="CDD" id="cd12395">
    <property type="entry name" value="RRM2_RBM34"/>
    <property type="match status" value="1"/>
</dbReference>
<dbReference type="GO" id="GO:0005634">
    <property type="term" value="C:nucleus"/>
    <property type="evidence" value="ECO:0007669"/>
    <property type="project" value="TreeGrafter"/>
</dbReference>
<dbReference type="Proteomes" id="UP000636800">
    <property type="component" value="Chromosome 11"/>
</dbReference>
<dbReference type="InterPro" id="IPR034221">
    <property type="entry name" value="RBM34_RRM2"/>
</dbReference>
<dbReference type="InterPro" id="IPR035979">
    <property type="entry name" value="RBD_domain_sf"/>
</dbReference>
<dbReference type="InterPro" id="IPR012677">
    <property type="entry name" value="Nucleotide-bd_a/b_plait_sf"/>
</dbReference>
<dbReference type="EMBL" id="JADCNL010000011">
    <property type="protein sequence ID" value="KAG0460610.1"/>
    <property type="molecule type" value="Genomic_DNA"/>
</dbReference>
<feature type="region of interest" description="Disordered" evidence="3">
    <location>
        <begin position="391"/>
        <end position="491"/>
    </location>
</feature>
<keyword evidence="1 2" id="KW-0694">RNA-binding</keyword>
<dbReference type="PANTHER" id="PTHR48024">
    <property type="entry name" value="GEO13361P1-RELATED"/>
    <property type="match status" value="1"/>
</dbReference>
<dbReference type="Gene3D" id="3.30.70.330">
    <property type="match status" value="2"/>
</dbReference>
<dbReference type="Pfam" id="PF00076">
    <property type="entry name" value="RRM_1"/>
    <property type="match status" value="2"/>
</dbReference>
<dbReference type="SMART" id="SM00360">
    <property type="entry name" value="RRM"/>
    <property type="match status" value="2"/>
</dbReference>
<dbReference type="CDD" id="cd12394">
    <property type="entry name" value="RRM1_RBM34"/>
    <property type="match status" value="1"/>
</dbReference>
<sequence length="491" mass="54538">MGRNSKGSTEDAQLAIKSLFGAENPFRRKPQEEAGVGNNSQPTPRRGLGFNLSNGRDEAKGEAEITEGGSLKTKTKKRKRDAEADAGAPIPASSLCDAIPGKRKKVEDKAEGEELKKKKKRKREDVEAAYERRMYESVAEDEAATVVTVGEKRKASDVDVGMIETKDPLDDESKLLRTIFVGNLPLKTKRKALQREFAKFGEIESVRIRSVPLLDTKAPRKAAIFKGKINESFDSMNSYIVFKDEQSARAALALNMTQIGGNHIRVDMACPPRKKMKGEARLYDRKRTVFVGNLPFDVKDEEVYQLFCSLSEPEQSVEAVRIIRDPHTSIGKGIAYVLFKTREAANSVCKLRNLKIRDRDLRVCHAKAEVAPAKRKEVPSRDFPVGKRLATASVDTPSHHGERASKAAASSLSYQGLRSSKQGFVKKTAIRPRPSAHIHSGSARTSRNGPKVRTNKRPAVAARKAKQLLMKRKQMADSPENARLNKKARRQ</sequence>
<evidence type="ECO:0000313" key="5">
    <source>
        <dbReference type="EMBL" id="KAG0460610.1"/>
    </source>
</evidence>
<dbReference type="PROSITE" id="PS50102">
    <property type="entry name" value="RRM"/>
    <property type="match status" value="2"/>
</dbReference>
<reference evidence="7 8" key="1">
    <citation type="journal article" date="2020" name="Nat. Food">
        <title>A phased Vanilla planifolia genome enables genetic improvement of flavour and production.</title>
        <authorList>
            <person name="Hasing T."/>
            <person name="Tang H."/>
            <person name="Brym M."/>
            <person name="Khazi F."/>
            <person name="Huang T."/>
            <person name="Chambers A.H."/>
        </authorList>
    </citation>
    <scope>NUCLEOTIDE SEQUENCE [LARGE SCALE GENOMIC DNA]</scope>
    <source>
        <tissue evidence="5">Leaf</tissue>
    </source>
</reference>
<feature type="domain" description="RRM" evidence="4">
    <location>
        <begin position="287"/>
        <end position="368"/>
    </location>
</feature>